<dbReference type="Pfam" id="PF00686">
    <property type="entry name" value="CBM_20"/>
    <property type="match status" value="1"/>
</dbReference>
<feature type="compositionally biased region" description="Polar residues" evidence="1">
    <location>
        <begin position="292"/>
        <end position="327"/>
    </location>
</feature>
<feature type="compositionally biased region" description="Polar residues" evidence="1">
    <location>
        <begin position="693"/>
        <end position="702"/>
    </location>
</feature>
<feature type="compositionally biased region" description="Basic and acidic residues" evidence="1">
    <location>
        <begin position="476"/>
        <end position="490"/>
    </location>
</feature>
<dbReference type="InterPro" id="IPR002044">
    <property type="entry name" value="CBM20"/>
</dbReference>
<evidence type="ECO:0000313" key="3">
    <source>
        <dbReference type="Proteomes" id="UP000694888"/>
    </source>
</evidence>
<dbReference type="Gene3D" id="2.60.40.10">
    <property type="entry name" value="Immunoglobulins"/>
    <property type="match status" value="2"/>
</dbReference>
<sequence>MKIEGPQTSVGIQFKVWCPSYNRVTHRLYLLGSLDELGAWSIDDALEAYPTKDIHVWKVEASVPPKSSFEWVWVKAKPNRKQVEWERPEKRNRAVDCFSGTLHTIWSEPHEVFLQSVASVELTTYRKLEEGFKLVLCGSTVTTGLWDVKEAVSAVEFPRRSGYWKAYVTFDAYSNLSFKWTVVKEKNPSKIVVQESEAHWIYGRTAWMRAVAPWGRGGLVVVVDTSVMEEPADPVLGRTDLLVRGKRMREEEIERWLAPEPTPSGPLVPNMSSTRPSVEATPSGKSDGVKSRVSSSQVKTSGSRIPSVHRTTTVGGQQGRQRTSSLSKSERLTRHLSKDYTSSSAVSLMKGKGQTEALVERASTDVVDSPTTPVPEADDREAGLEPPDNATPRRAHVGRDREKRERNGKTAVRAAQWDDDVAPTLTNKGDVKQSEICCRGTPKKPTLSECVSATHPQESPDDLSYATKSGSTGGKEGFEPRVRGRPPRHDHAPRHHNSSPRRKDPSPRHKDPSPRRKDHAPRHHNSSPRRKDPSPRHNDSSSRRKDHSPRHHDPAHRHNDSSPRPAASNLDFPNKDRRRVSREDSRQRTGRAASFDCLAGPASELTGTAGCDVDRRRTEDHRGQGARRKNDNCDCLDQDTVDHPSTSTRPEAKQSTKGRADFEFLHSTEGEGIWGEEKRQRKNENQVDRISDNAASRQQDSYPDSAKLQENFASRSSLEHPGPWLKPSHAQGNRDSPGGRGDFLGDGKTFAEEEADEYLSWMEEKVEQEEDYCAATMDCHFLLLLPPDRPPLTLGEESRGRGLGRGCGEISQNVVDDVKAKDPPSVFQEGSVEWATSGGGSSPVTEGGFVSVTCRGEGRIFCADDAENDLEVSRRRLVAKALEERWGATSTTSSHTSLQTSLHTSSQTSSRHSLRGGERGGVEGCCPTSVIGQRRLGGGTGERGGVERSCSTSLNGQRCLKGGAGERSGVERSCSTSLIGQRCIEGGAEATTSSGLKIYTECPAYDTPTFSNTALLGQRVFVDHRAKAREMERKWVRMSKIGGRRDEQTGLTSG</sequence>
<reference evidence="4" key="1">
    <citation type="submission" date="2025-08" db="UniProtKB">
        <authorList>
            <consortium name="RefSeq"/>
        </authorList>
    </citation>
    <scope>IDENTIFICATION</scope>
</reference>
<name>A0ABM1W4J3_APLCA</name>
<dbReference type="InterPro" id="IPR013784">
    <property type="entry name" value="Carb-bd-like_fold"/>
</dbReference>
<feature type="domain" description="CBM20" evidence="2">
    <location>
        <begin position="4"/>
        <end position="108"/>
    </location>
</feature>
<feature type="compositionally biased region" description="Basic residues" evidence="1">
    <location>
        <begin position="544"/>
        <end position="555"/>
    </location>
</feature>
<dbReference type="Proteomes" id="UP000694888">
    <property type="component" value="Unplaced"/>
</dbReference>
<proteinExistence type="predicted"/>
<dbReference type="SMART" id="SM01065">
    <property type="entry name" value="CBM_2"/>
    <property type="match status" value="1"/>
</dbReference>
<feature type="compositionally biased region" description="Basic residues" evidence="1">
    <location>
        <begin position="516"/>
        <end position="528"/>
    </location>
</feature>
<feature type="compositionally biased region" description="Basic and acidic residues" evidence="1">
    <location>
        <begin position="397"/>
        <end position="408"/>
    </location>
</feature>
<dbReference type="RefSeq" id="XP_035829586.1">
    <property type="nucleotide sequence ID" value="XM_035973693.1"/>
</dbReference>
<dbReference type="GeneID" id="101860717"/>
<evidence type="ECO:0000256" key="1">
    <source>
        <dbReference type="SAM" id="MobiDB-lite"/>
    </source>
</evidence>
<organism evidence="3 4">
    <name type="scientific">Aplysia californica</name>
    <name type="common">California sea hare</name>
    <dbReference type="NCBI Taxonomy" id="6500"/>
    <lineage>
        <taxon>Eukaryota</taxon>
        <taxon>Metazoa</taxon>
        <taxon>Spiralia</taxon>
        <taxon>Lophotrochozoa</taxon>
        <taxon>Mollusca</taxon>
        <taxon>Gastropoda</taxon>
        <taxon>Heterobranchia</taxon>
        <taxon>Euthyneura</taxon>
        <taxon>Tectipleura</taxon>
        <taxon>Aplysiida</taxon>
        <taxon>Aplysioidea</taxon>
        <taxon>Aplysiidae</taxon>
        <taxon>Aplysia</taxon>
    </lineage>
</organism>
<keyword evidence="3" id="KW-1185">Reference proteome</keyword>
<dbReference type="PROSITE" id="PS51166">
    <property type="entry name" value="CBM20"/>
    <property type="match status" value="1"/>
</dbReference>
<feature type="compositionally biased region" description="Basic and acidic residues" evidence="1">
    <location>
        <begin position="501"/>
        <end position="515"/>
    </location>
</feature>
<feature type="compositionally biased region" description="Basic residues" evidence="1">
    <location>
        <begin position="491"/>
        <end position="500"/>
    </location>
</feature>
<feature type="compositionally biased region" description="Basic and acidic residues" evidence="1">
    <location>
        <begin position="650"/>
        <end position="691"/>
    </location>
</feature>
<dbReference type="InterPro" id="IPR013783">
    <property type="entry name" value="Ig-like_fold"/>
</dbReference>
<evidence type="ECO:0000313" key="4">
    <source>
        <dbReference type="RefSeq" id="XP_035829586.1"/>
    </source>
</evidence>
<feature type="region of interest" description="Disordered" evidence="1">
    <location>
        <begin position="886"/>
        <end position="924"/>
    </location>
</feature>
<feature type="compositionally biased region" description="Low complexity" evidence="1">
    <location>
        <begin position="889"/>
        <end position="911"/>
    </location>
</feature>
<feature type="compositionally biased region" description="Basic and acidic residues" evidence="1">
    <location>
        <begin position="328"/>
        <end position="338"/>
    </location>
</feature>
<feature type="compositionally biased region" description="Basic and acidic residues" evidence="1">
    <location>
        <begin position="612"/>
        <end position="632"/>
    </location>
</feature>
<feature type="compositionally biased region" description="Basic and acidic residues" evidence="1">
    <location>
        <begin position="529"/>
        <end position="543"/>
    </location>
</feature>
<accession>A0ABM1W4J3</accession>
<protein>
    <submittedName>
        <fullName evidence="4">Uncharacterized protein LOC101860717</fullName>
    </submittedName>
</protein>
<dbReference type="SUPFAM" id="SSF49452">
    <property type="entry name" value="Starch-binding domain-like"/>
    <property type="match status" value="1"/>
</dbReference>
<gene>
    <name evidence="4" type="primary">LOC101860717</name>
</gene>
<feature type="region of interest" description="Disordered" evidence="1">
    <location>
        <begin position="254"/>
        <end position="747"/>
    </location>
</feature>
<evidence type="ECO:0000259" key="2">
    <source>
        <dbReference type="PROSITE" id="PS51166"/>
    </source>
</evidence>